<gene>
    <name evidence="1" type="ORF">PENANT_c003G07548</name>
</gene>
<keyword evidence="2" id="KW-1185">Reference proteome</keyword>
<dbReference type="AlphaFoldDB" id="A0A1V6QIK1"/>
<organism evidence="1 2">
    <name type="scientific">Penicillium antarcticum</name>
    <dbReference type="NCBI Taxonomy" id="416450"/>
    <lineage>
        <taxon>Eukaryota</taxon>
        <taxon>Fungi</taxon>
        <taxon>Dikarya</taxon>
        <taxon>Ascomycota</taxon>
        <taxon>Pezizomycotina</taxon>
        <taxon>Eurotiomycetes</taxon>
        <taxon>Eurotiomycetidae</taxon>
        <taxon>Eurotiales</taxon>
        <taxon>Aspergillaceae</taxon>
        <taxon>Penicillium</taxon>
    </lineage>
</organism>
<name>A0A1V6QIK1_9EURO</name>
<accession>A0A1V6QIK1</accession>
<comment type="caution">
    <text evidence="1">The sequence shown here is derived from an EMBL/GenBank/DDBJ whole genome shotgun (WGS) entry which is preliminary data.</text>
</comment>
<evidence type="ECO:0000313" key="2">
    <source>
        <dbReference type="Proteomes" id="UP000191672"/>
    </source>
</evidence>
<sequence>MLTDIDNNILSFRRARNNEPVRYWELELPKTKSPDLREGGVVLL</sequence>
<dbReference type="EMBL" id="MDYN01000003">
    <property type="protein sequence ID" value="OQD89025.1"/>
    <property type="molecule type" value="Genomic_DNA"/>
</dbReference>
<evidence type="ECO:0000313" key="1">
    <source>
        <dbReference type="EMBL" id="OQD89025.1"/>
    </source>
</evidence>
<dbReference type="Proteomes" id="UP000191672">
    <property type="component" value="Unassembled WGS sequence"/>
</dbReference>
<reference evidence="2" key="1">
    <citation type="journal article" date="2017" name="Nat. Microbiol.">
        <title>Global analysis of biosynthetic gene clusters reveals vast potential of secondary metabolite production in Penicillium species.</title>
        <authorList>
            <person name="Nielsen J.C."/>
            <person name="Grijseels S."/>
            <person name="Prigent S."/>
            <person name="Ji B."/>
            <person name="Dainat J."/>
            <person name="Nielsen K.F."/>
            <person name="Frisvad J.C."/>
            <person name="Workman M."/>
            <person name="Nielsen J."/>
        </authorList>
    </citation>
    <scope>NUCLEOTIDE SEQUENCE [LARGE SCALE GENOMIC DNA]</scope>
    <source>
        <strain evidence="2">IBT 31811</strain>
    </source>
</reference>
<proteinExistence type="predicted"/>
<protein>
    <submittedName>
        <fullName evidence="1">Uncharacterized protein</fullName>
    </submittedName>
</protein>